<proteinExistence type="predicted"/>
<accession>A0ACB8FBR3</accession>
<dbReference type="Proteomes" id="UP000827872">
    <property type="component" value="Linkage Group LG08"/>
</dbReference>
<evidence type="ECO:0000313" key="2">
    <source>
        <dbReference type="Proteomes" id="UP000827872"/>
    </source>
</evidence>
<gene>
    <name evidence="1" type="ORF">K3G42_026615</name>
</gene>
<sequence length="115" mass="12334">MELLSALVFCAVLLCSNAESEPAVASANCSDTEKEAGVALDLINKHRSDGYIFSLLRVADAHVQHVGNASIYYFTLDVLETECPVISRKDWVSCGSGPLFGTSASRTIVLPSTHM</sequence>
<protein>
    <submittedName>
        <fullName evidence="1">Uncharacterized protein</fullName>
    </submittedName>
</protein>
<keyword evidence="2" id="KW-1185">Reference proteome</keyword>
<dbReference type="EMBL" id="CM037621">
    <property type="protein sequence ID" value="KAH8002614.1"/>
    <property type="molecule type" value="Genomic_DNA"/>
</dbReference>
<evidence type="ECO:0000313" key="1">
    <source>
        <dbReference type="EMBL" id="KAH8002614.1"/>
    </source>
</evidence>
<reference evidence="1" key="1">
    <citation type="submission" date="2021-08" db="EMBL/GenBank/DDBJ databases">
        <title>The first chromosome-level gecko genome reveals the dynamic sex chromosomes of Neotropical dwarf geckos (Sphaerodactylidae: Sphaerodactylus).</title>
        <authorList>
            <person name="Pinto B.J."/>
            <person name="Keating S.E."/>
            <person name="Gamble T."/>
        </authorList>
    </citation>
    <scope>NUCLEOTIDE SEQUENCE</scope>
    <source>
        <strain evidence="1">TG3544</strain>
    </source>
</reference>
<name>A0ACB8FBR3_9SAUR</name>
<organism evidence="1 2">
    <name type="scientific">Sphaerodactylus townsendi</name>
    <dbReference type="NCBI Taxonomy" id="933632"/>
    <lineage>
        <taxon>Eukaryota</taxon>
        <taxon>Metazoa</taxon>
        <taxon>Chordata</taxon>
        <taxon>Craniata</taxon>
        <taxon>Vertebrata</taxon>
        <taxon>Euteleostomi</taxon>
        <taxon>Lepidosauria</taxon>
        <taxon>Squamata</taxon>
        <taxon>Bifurcata</taxon>
        <taxon>Gekkota</taxon>
        <taxon>Sphaerodactylidae</taxon>
        <taxon>Sphaerodactylus</taxon>
    </lineage>
</organism>
<comment type="caution">
    <text evidence="1">The sequence shown here is derived from an EMBL/GenBank/DDBJ whole genome shotgun (WGS) entry which is preliminary data.</text>
</comment>